<keyword evidence="3" id="KW-1185">Reference proteome</keyword>
<dbReference type="EMBL" id="JAIQZE010000004">
    <property type="protein sequence ID" value="MBZ9778416.1"/>
    <property type="molecule type" value="Genomic_DNA"/>
</dbReference>
<evidence type="ECO:0000313" key="3">
    <source>
        <dbReference type="Proteomes" id="UP001199314"/>
    </source>
</evidence>
<sequence length="64" mass="7416">MTKTNKTRLIFAGISAFVYALLMTGFYVLKGDGFQFEAFMFHFIFSILIMGFLSKYIVKRDSKN</sequence>
<dbReference type="RefSeq" id="WP_224460771.1">
    <property type="nucleotide sequence ID" value="NZ_JAIQZE010000004.1"/>
</dbReference>
<keyword evidence="1" id="KW-1133">Transmembrane helix</keyword>
<protein>
    <submittedName>
        <fullName evidence="2">Uncharacterized protein</fullName>
    </submittedName>
</protein>
<reference evidence="3" key="1">
    <citation type="submission" date="2023-07" db="EMBL/GenBank/DDBJ databases">
        <title>Novel species isolated from saline lakes on Tibetan Plateau.</title>
        <authorList>
            <person name="Lu H."/>
        </authorList>
    </citation>
    <scope>NUCLEOTIDE SEQUENCE [LARGE SCALE GENOMIC DNA]</scope>
    <source>
        <strain evidence="3">CAK8W</strain>
    </source>
</reference>
<keyword evidence="1" id="KW-0812">Transmembrane</keyword>
<keyword evidence="1" id="KW-0472">Membrane</keyword>
<feature type="transmembrane region" description="Helical" evidence="1">
    <location>
        <begin position="39"/>
        <end position="58"/>
    </location>
</feature>
<feature type="transmembrane region" description="Helical" evidence="1">
    <location>
        <begin position="9"/>
        <end position="27"/>
    </location>
</feature>
<evidence type="ECO:0000313" key="2">
    <source>
        <dbReference type="EMBL" id="MBZ9778416.1"/>
    </source>
</evidence>
<gene>
    <name evidence="2" type="ORF">LB452_05710</name>
</gene>
<dbReference type="Proteomes" id="UP001199314">
    <property type="component" value="Unassembled WGS sequence"/>
</dbReference>
<name>A0ABS7XKP0_9FLAO</name>
<evidence type="ECO:0000256" key="1">
    <source>
        <dbReference type="SAM" id="Phobius"/>
    </source>
</evidence>
<proteinExistence type="predicted"/>
<accession>A0ABS7XKP0</accession>
<organism evidence="2 3">
    <name type="scientific">Psychroflexus longus</name>
    <dbReference type="NCBI Taxonomy" id="2873596"/>
    <lineage>
        <taxon>Bacteria</taxon>
        <taxon>Pseudomonadati</taxon>
        <taxon>Bacteroidota</taxon>
        <taxon>Flavobacteriia</taxon>
        <taxon>Flavobacteriales</taxon>
        <taxon>Flavobacteriaceae</taxon>
        <taxon>Psychroflexus</taxon>
    </lineage>
</organism>
<comment type="caution">
    <text evidence="2">The sequence shown here is derived from an EMBL/GenBank/DDBJ whole genome shotgun (WGS) entry which is preliminary data.</text>
</comment>